<evidence type="ECO:0000256" key="2">
    <source>
        <dbReference type="ARBA" id="ARBA00001936"/>
    </source>
</evidence>
<evidence type="ECO:0000256" key="7">
    <source>
        <dbReference type="ARBA" id="ARBA00022801"/>
    </source>
</evidence>
<dbReference type="KEGG" id="pshq:F3W81_04640"/>
<dbReference type="PANTHER" id="PTHR11845:SF13">
    <property type="entry name" value="5'-DEOXYNUCLEOTIDASE HDDC2"/>
    <property type="match status" value="1"/>
</dbReference>
<dbReference type="Proteomes" id="UP000594118">
    <property type="component" value="Chromosome"/>
</dbReference>
<comment type="subunit">
    <text evidence="4">Homodimer.</text>
</comment>
<dbReference type="Pfam" id="PF13023">
    <property type="entry name" value="HD_3"/>
    <property type="match status" value="2"/>
</dbReference>
<accession>A0A7L9WID8</accession>
<dbReference type="SUPFAM" id="SSF109604">
    <property type="entry name" value="HD-domain/PDEase-like"/>
    <property type="match status" value="2"/>
</dbReference>
<feature type="domain" description="HD/PDEase" evidence="8">
    <location>
        <begin position="33"/>
        <end position="150"/>
    </location>
</feature>
<dbReference type="GO" id="GO:0005737">
    <property type="term" value="C:cytoplasm"/>
    <property type="evidence" value="ECO:0007669"/>
    <property type="project" value="TreeGrafter"/>
</dbReference>
<dbReference type="InterPro" id="IPR006674">
    <property type="entry name" value="HD_domain"/>
</dbReference>
<protein>
    <recommendedName>
        <fullName evidence="5">5'-deoxynucleotidase</fullName>
        <ecNumber evidence="5">3.1.3.89</ecNumber>
    </recommendedName>
</protein>
<comment type="cofactor">
    <cofactor evidence="2">
        <name>Mn(2+)</name>
        <dbReference type="ChEBI" id="CHEBI:29035"/>
    </cofactor>
</comment>
<evidence type="ECO:0000256" key="5">
    <source>
        <dbReference type="ARBA" id="ARBA00012964"/>
    </source>
</evidence>
<name>A0A7L9WID8_9RHOB</name>
<evidence type="ECO:0000256" key="3">
    <source>
        <dbReference type="ARBA" id="ARBA00001941"/>
    </source>
</evidence>
<feature type="domain" description="HD/PDEase" evidence="8">
    <location>
        <begin position="219"/>
        <end position="339"/>
    </location>
</feature>
<evidence type="ECO:0000256" key="1">
    <source>
        <dbReference type="ARBA" id="ARBA00001638"/>
    </source>
</evidence>
<keyword evidence="10" id="KW-1185">Reference proteome</keyword>
<evidence type="ECO:0000313" key="9">
    <source>
        <dbReference type="EMBL" id="QOL80171.1"/>
    </source>
</evidence>
<evidence type="ECO:0000313" key="10">
    <source>
        <dbReference type="Proteomes" id="UP000594118"/>
    </source>
</evidence>
<reference evidence="9 10" key="1">
    <citation type="submission" date="2019-10" db="EMBL/GenBank/DDBJ databases">
        <title>Pseudopuniceibacterium sp. HQ09 islated from Antarctica.</title>
        <authorList>
            <person name="Liao L."/>
            <person name="Su S."/>
            <person name="Chen B."/>
            <person name="Yu Y."/>
        </authorList>
    </citation>
    <scope>NUCLEOTIDE SEQUENCE [LARGE SCALE GENOMIC DNA]</scope>
    <source>
        <strain evidence="9 10">HQ09</strain>
    </source>
</reference>
<dbReference type="EC" id="3.1.3.89" evidence="5"/>
<keyword evidence="7" id="KW-0378">Hydrolase</keyword>
<dbReference type="GO" id="GO:0046872">
    <property type="term" value="F:metal ion binding"/>
    <property type="evidence" value="ECO:0007669"/>
    <property type="project" value="UniProtKB-KW"/>
</dbReference>
<comment type="cofactor">
    <cofactor evidence="3">
        <name>Co(2+)</name>
        <dbReference type="ChEBI" id="CHEBI:48828"/>
    </cofactor>
</comment>
<evidence type="ECO:0000256" key="4">
    <source>
        <dbReference type="ARBA" id="ARBA00011738"/>
    </source>
</evidence>
<keyword evidence="6" id="KW-0479">Metal-binding</keyword>
<dbReference type="PANTHER" id="PTHR11845">
    <property type="entry name" value="5'-DEOXYNUCLEOTIDASE HDDC2"/>
    <property type="match status" value="1"/>
</dbReference>
<dbReference type="InterPro" id="IPR039356">
    <property type="entry name" value="YfbR/HDDC2"/>
</dbReference>
<dbReference type="Gene3D" id="1.10.3210.10">
    <property type="entry name" value="Hypothetical protein af1432"/>
    <property type="match status" value="2"/>
</dbReference>
<proteinExistence type="predicted"/>
<evidence type="ECO:0000259" key="8">
    <source>
        <dbReference type="SMART" id="SM00471"/>
    </source>
</evidence>
<dbReference type="SMART" id="SM00471">
    <property type="entry name" value="HDc"/>
    <property type="match status" value="2"/>
</dbReference>
<dbReference type="GO" id="GO:0002953">
    <property type="term" value="F:5'-deoxynucleotidase activity"/>
    <property type="evidence" value="ECO:0007669"/>
    <property type="project" value="UniProtKB-EC"/>
</dbReference>
<gene>
    <name evidence="9" type="ORF">F3W81_04640</name>
</gene>
<dbReference type="RefSeq" id="WP_193082485.1">
    <property type="nucleotide sequence ID" value="NZ_CP045201.1"/>
</dbReference>
<dbReference type="AlphaFoldDB" id="A0A7L9WID8"/>
<comment type="catalytic activity">
    <reaction evidence="1">
        <text>a 2'-deoxyribonucleoside 5'-phosphate + H2O = a 2'-deoxyribonucleoside + phosphate</text>
        <dbReference type="Rhea" id="RHEA:36167"/>
        <dbReference type="ChEBI" id="CHEBI:15377"/>
        <dbReference type="ChEBI" id="CHEBI:18274"/>
        <dbReference type="ChEBI" id="CHEBI:43474"/>
        <dbReference type="ChEBI" id="CHEBI:65317"/>
        <dbReference type="EC" id="3.1.3.89"/>
    </reaction>
</comment>
<dbReference type="InterPro" id="IPR003607">
    <property type="entry name" value="HD/PDEase_dom"/>
</dbReference>
<organism evidence="9 10">
    <name type="scientific">Pseudooceanicola spongiae</name>
    <dbReference type="NCBI Taxonomy" id="2613965"/>
    <lineage>
        <taxon>Bacteria</taxon>
        <taxon>Pseudomonadati</taxon>
        <taxon>Pseudomonadota</taxon>
        <taxon>Alphaproteobacteria</taxon>
        <taxon>Rhodobacterales</taxon>
        <taxon>Paracoccaceae</taxon>
        <taxon>Pseudooceanicola</taxon>
    </lineage>
</organism>
<dbReference type="EMBL" id="CP045201">
    <property type="protein sequence ID" value="QOL80171.1"/>
    <property type="molecule type" value="Genomic_DNA"/>
</dbReference>
<sequence>MDITRLDAQLAFLTEADRLKSVTRATTLTNQSRAENSAEHSWQAALAAMIFLPDLAPERLDRVLSMILLHDLVEIDAGDQPIDLPHDTVALAEAEHAAATRLFALLPADQGARFHALWSEFEANETPDARLAKSIDYAVPVIQVWAANPRRADHALVARDNCATGRARLIHETLPDLFAHLESELSGTDPDTIARTTFVAEADKLKNIVRATTLCDASRFENSAEHSWHLALYALTLAEHAPEGVSSFRVIRMLLLHDLVEIDAGDAPIYAQTEASQAAMADLEEAAAARLFGLLPTEQGAALNALWHEFEGSQTPDARFAKALDRFQPPMQNIASKGVSWRSHNVTYEMVDARVGAAVRRSVPELWAHVSPKIAALLS</sequence>
<evidence type="ECO:0000256" key="6">
    <source>
        <dbReference type="ARBA" id="ARBA00022723"/>
    </source>
</evidence>